<proteinExistence type="predicted"/>
<dbReference type="Proteomes" id="UP001642520">
    <property type="component" value="Unassembled WGS sequence"/>
</dbReference>
<name>A0ABP1P152_XYLVO</name>
<sequence length="183" mass="21034">METIQRDQIQWYMCVHFRYVVRVPTIIVTAFSFVTKRCRGQPAFPLLCIIDRPDKKNSRSHVPRRMENFPIDRDFPTPTKASTRPLLTSDRHFPFDPAAVNINVSFIRSSRTSSPESFDLHPLSCSLCYKRMTTECSVHLIFVLIITLASLSREGNQQTQITVAPKIGNVNYMIVRRCNANAD</sequence>
<gene>
    <name evidence="1" type="ORF">XYLVIOL_LOCUS7700</name>
</gene>
<evidence type="ECO:0000313" key="1">
    <source>
        <dbReference type="EMBL" id="CAL7946281.1"/>
    </source>
</evidence>
<reference evidence="1 2" key="1">
    <citation type="submission" date="2024-08" db="EMBL/GenBank/DDBJ databases">
        <authorList>
            <person name="Will J Nash"/>
            <person name="Angela Man"/>
            <person name="Seanna McTaggart"/>
            <person name="Kendall Baker"/>
            <person name="Tom Barker"/>
            <person name="Leah Catchpole"/>
            <person name="Alex Durrant"/>
            <person name="Karim Gharbi"/>
            <person name="Naomi Irish"/>
            <person name="Gemy Kaithakottil"/>
            <person name="Debby Ku"/>
            <person name="Aaliyah Providence"/>
            <person name="Felix Shaw"/>
            <person name="David Swarbreck"/>
            <person name="Chris Watkins"/>
            <person name="Ann M. McCartney"/>
            <person name="Giulio Formenti"/>
            <person name="Alice Mouton"/>
            <person name="Noel Vella"/>
            <person name="Bjorn M von Reumont"/>
            <person name="Adriana Vella"/>
            <person name="Wilfried Haerty"/>
        </authorList>
    </citation>
    <scope>NUCLEOTIDE SEQUENCE [LARGE SCALE GENOMIC DNA]</scope>
</reference>
<dbReference type="EMBL" id="CAXAJV020001294">
    <property type="protein sequence ID" value="CAL7946281.1"/>
    <property type="molecule type" value="Genomic_DNA"/>
</dbReference>
<organism evidence="1 2">
    <name type="scientific">Xylocopa violacea</name>
    <name type="common">Violet carpenter bee</name>
    <name type="synonym">Apis violacea</name>
    <dbReference type="NCBI Taxonomy" id="135666"/>
    <lineage>
        <taxon>Eukaryota</taxon>
        <taxon>Metazoa</taxon>
        <taxon>Ecdysozoa</taxon>
        <taxon>Arthropoda</taxon>
        <taxon>Hexapoda</taxon>
        <taxon>Insecta</taxon>
        <taxon>Pterygota</taxon>
        <taxon>Neoptera</taxon>
        <taxon>Endopterygota</taxon>
        <taxon>Hymenoptera</taxon>
        <taxon>Apocrita</taxon>
        <taxon>Aculeata</taxon>
        <taxon>Apoidea</taxon>
        <taxon>Anthophila</taxon>
        <taxon>Apidae</taxon>
        <taxon>Xylocopa</taxon>
        <taxon>Xylocopa</taxon>
    </lineage>
</organism>
<comment type="caution">
    <text evidence="1">The sequence shown here is derived from an EMBL/GenBank/DDBJ whole genome shotgun (WGS) entry which is preliminary data.</text>
</comment>
<evidence type="ECO:0000313" key="2">
    <source>
        <dbReference type="Proteomes" id="UP001642520"/>
    </source>
</evidence>
<keyword evidence="2" id="KW-1185">Reference proteome</keyword>
<protein>
    <submittedName>
        <fullName evidence="1">Uncharacterized protein</fullName>
    </submittedName>
</protein>
<accession>A0ABP1P152</accession>